<protein>
    <submittedName>
        <fullName evidence="2">Uncharacterized protein</fullName>
    </submittedName>
</protein>
<evidence type="ECO:0000313" key="2">
    <source>
        <dbReference type="EMBL" id="OJJ58542.1"/>
    </source>
</evidence>
<dbReference type="EMBL" id="KV878586">
    <property type="protein sequence ID" value="OJJ58542.1"/>
    <property type="molecule type" value="Genomic_DNA"/>
</dbReference>
<dbReference type="AlphaFoldDB" id="A0A1L9TGK2"/>
<dbReference type="GeneID" id="63763004"/>
<feature type="compositionally biased region" description="Low complexity" evidence="1">
    <location>
        <begin position="89"/>
        <end position="100"/>
    </location>
</feature>
<dbReference type="RefSeq" id="XP_040702348.1">
    <property type="nucleotide sequence ID" value="XM_040846931.1"/>
</dbReference>
<sequence>MTTSTAYAWTDCLPTLPIYTTKQSIPPIPAIQTSKQAQELPETLPFPSQTAISISANQPDHRHLPTSIDPSRQTSATPLGIAPAAKYKSSSQCPSSAASPTRTKRTLIQDPISS</sequence>
<name>A0A1L9TGK2_9EURO</name>
<reference evidence="3" key="1">
    <citation type="journal article" date="2017" name="Genome Biol.">
        <title>Comparative genomics reveals high biological diversity and specific adaptations in the industrially and medically important fungal genus Aspergillus.</title>
        <authorList>
            <person name="de Vries R.P."/>
            <person name="Riley R."/>
            <person name="Wiebenga A."/>
            <person name="Aguilar-Osorio G."/>
            <person name="Amillis S."/>
            <person name="Uchima C.A."/>
            <person name="Anderluh G."/>
            <person name="Asadollahi M."/>
            <person name="Askin M."/>
            <person name="Barry K."/>
            <person name="Battaglia E."/>
            <person name="Bayram O."/>
            <person name="Benocci T."/>
            <person name="Braus-Stromeyer S.A."/>
            <person name="Caldana C."/>
            <person name="Canovas D."/>
            <person name="Cerqueira G.C."/>
            <person name="Chen F."/>
            <person name="Chen W."/>
            <person name="Choi C."/>
            <person name="Clum A."/>
            <person name="Dos Santos R.A."/>
            <person name="Damasio A.R."/>
            <person name="Diallinas G."/>
            <person name="Emri T."/>
            <person name="Fekete E."/>
            <person name="Flipphi M."/>
            <person name="Freyberg S."/>
            <person name="Gallo A."/>
            <person name="Gournas C."/>
            <person name="Habgood R."/>
            <person name="Hainaut M."/>
            <person name="Harispe M.L."/>
            <person name="Henrissat B."/>
            <person name="Hilden K.S."/>
            <person name="Hope R."/>
            <person name="Hossain A."/>
            <person name="Karabika E."/>
            <person name="Karaffa L."/>
            <person name="Karanyi Z."/>
            <person name="Krasevec N."/>
            <person name="Kuo A."/>
            <person name="Kusch H."/>
            <person name="LaButti K."/>
            <person name="Lagendijk E.L."/>
            <person name="Lapidus A."/>
            <person name="Levasseur A."/>
            <person name="Lindquist E."/>
            <person name="Lipzen A."/>
            <person name="Logrieco A.F."/>
            <person name="MacCabe A."/>
            <person name="Maekelae M.R."/>
            <person name="Malavazi I."/>
            <person name="Melin P."/>
            <person name="Meyer V."/>
            <person name="Mielnichuk N."/>
            <person name="Miskei M."/>
            <person name="Molnar A.P."/>
            <person name="Mule G."/>
            <person name="Ngan C.Y."/>
            <person name="Orejas M."/>
            <person name="Orosz E."/>
            <person name="Ouedraogo J.P."/>
            <person name="Overkamp K.M."/>
            <person name="Park H.-S."/>
            <person name="Perrone G."/>
            <person name="Piumi F."/>
            <person name="Punt P.J."/>
            <person name="Ram A.F."/>
            <person name="Ramon A."/>
            <person name="Rauscher S."/>
            <person name="Record E."/>
            <person name="Riano-Pachon D.M."/>
            <person name="Robert V."/>
            <person name="Roehrig J."/>
            <person name="Ruller R."/>
            <person name="Salamov A."/>
            <person name="Salih N.S."/>
            <person name="Samson R.A."/>
            <person name="Sandor E."/>
            <person name="Sanguinetti M."/>
            <person name="Schuetze T."/>
            <person name="Sepcic K."/>
            <person name="Shelest E."/>
            <person name="Sherlock G."/>
            <person name="Sophianopoulou V."/>
            <person name="Squina F.M."/>
            <person name="Sun H."/>
            <person name="Susca A."/>
            <person name="Todd R.B."/>
            <person name="Tsang A."/>
            <person name="Unkles S.E."/>
            <person name="van de Wiele N."/>
            <person name="van Rossen-Uffink D."/>
            <person name="Oliveira J.V."/>
            <person name="Vesth T.C."/>
            <person name="Visser J."/>
            <person name="Yu J.-H."/>
            <person name="Zhou M."/>
            <person name="Andersen M.R."/>
            <person name="Archer D.B."/>
            <person name="Baker S.E."/>
            <person name="Benoit I."/>
            <person name="Brakhage A.A."/>
            <person name="Braus G.H."/>
            <person name="Fischer R."/>
            <person name="Frisvad J.C."/>
            <person name="Goldman G.H."/>
            <person name="Houbraken J."/>
            <person name="Oakley B."/>
            <person name="Pocsi I."/>
            <person name="Scazzocchio C."/>
            <person name="Seiboth B."/>
            <person name="vanKuyk P.A."/>
            <person name="Wortman J."/>
            <person name="Dyer P.S."/>
            <person name="Grigoriev I.V."/>
        </authorList>
    </citation>
    <scope>NUCLEOTIDE SEQUENCE [LARGE SCALE GENOMIC DNA]</scope>
    <source>
        <strain evidence="3">CBS 593.65</strain>
    </source>
</reference>
<organism evidence="2 3">
    <name type="scientific">Aspergillus sydowii CBS 593.65</name>
    <dbReference type="NCBI Taxonomy" id="1036612"/>
    <lineage>
        <taxon>Eukaryota</taxon>
        <taxon>Fungi</taxon>
        <taxon>Dikarya</taxon>
        <taxon>Ascomycota</taxon>
        <taxon>Pezizomycotina</taxon>
        <taxon>Eurotiomycetes</taxon>
        <taxon>Eurotiomycetidae</taxon>
        <taxon>Eurotiales</taxon>
        <taxon>Aspergillaceae</taxon>
        <taxon>Aspergillus</taxon>
        <taxon>Aspergillus subgen. Nidulantes</taxon>
    </lineage>
</organism>
<gene>
    <name evidence="2" type="ORF">ASPSYDRAFT_44911</name>
</gene>
<feature type="compositionally biased region" description="Polar residues" evidence="1">
    <location>
        <begin position="68"/>
        <end position="77"/>
    </location>
</feature>
<accession>A0A1L9TGK2</accession>
<keyword evidence="3" id="KW-1185">Reference proteome</keyword>
<evidence type="ECO:0000313" key="3">
    <source>
        <dbReference type="Proteomes" id="UP000184356"/>
    </source>
</evidence>
<dbReference type="Proteomes" id="UP000184356">
    <property type="component" value="Unassembled WGS sequence"/>
</dbReference>
<proteinExistence type="predicted"/>
<evidence type="ECO:0000256" key="1">
    <source>
        <dbReference type="SAM" id="MobiDB-lite"/>
    </source>
</evidence>
<feature type="region of interest" description="Disordered" evidence="1">
    <location>
        <begin position="57"/>
        <end position="114"/>
    </location>
</feature>
<dbReference type="VEuPathDB" id="FungiDB:ASPSYDRAFT_44911"/>